<proteinExistence type="predicted"/>
<evidence type="ECO:0008006" key="4">
    <source>
        <dbReference type="Google" id="ProtNLM"/>
    </source>
</evidence>
<dbReference type="Proteomes" id="UP000576645">
    <property type="component" value="Unassembled WGS sequence"/>
</dbReference>
<accession>A0AAP6ZSR4</accession>
<name>A0AAP6ZSR4_9VIBR</name>
<dbReference type="AlphaFoldDB" id="A0AAP6ZSR4"/>
<sequence length="470" mass="50503">MRKGRMNNRKLKLTAIAASLFFTSKSFAALDDQMRDAFDMLTNTTSPNAYETSRRGGISGGSLFLKSPIKRTNVLSATAPSFSSGCGGIDLYGGSFSYINADQFIETFQAVGSNALGYGVKLAVQSGCPTCEQVMTSLEKTAQFINSMNVDSCQAAQGLVSAGVDFATTAKADVSAKTYGISTGQWEDLNEAWGWASESGTSATKQLESANPTAVSENITINTTWKAMKEAEIANVFGGDDQFLELVMTMIGTVVIKNPSSDTDSDPKPIVYEGAAIKLTDLIDGGTLSIYKCDTTDATGCLSPPLSPSQSVTITGLKDMVNESLLGTDGLVSAYSTDSAWSDTAKKTLEFPTLIGHHCLQKIRQSAMTGSIDTLGTYIGEICSERMALELAYMQVTSYIQTTLSALKNLNATPAQESAKEEAERVLKSSRERYYAEYKELEKDASYQDIKAKLETLSFQDMDTNTITGN</sequence>
<dbReference type="Pfam" id="PF06122">
    <property type="entry name" value="TraH"/>
    <property type="match status" value="1"/>
</dbReference>
<feature type="chain" id="PRO_5042901681" description="Conjugal transfer protein TraH" evidence="1">
    <location>
        <begin position="29"/>
        <end position="470"/>
    </location>
</feature>
<evidence type="ECO:0000313" key="2">
    <source>
        <dbReference type="EMBL" id="NOJ25200.1"/>
    </source>
</evidence>
<organism evidence="2 3">
    <name type="scientific">Vibrio coralliilyticus</name>
    <dbReference type="NCBI Taxonomy" id="190893"/>
    <lineage>
        <taxon>Bacteria</taxon>
        <taxon>Pseudomonadati</taxon>
        <taxon>Pseudomonadota</taxon>
        <taxon>Gammaproteobacteria</taxon>
        <taxon>Vibrionales</taxon>
        <taxon>Vibrionaceae</taxon>
        <taxon>Vibrio</taxon>
    </lineage>
</organism>
<feature type="signal peptide" evidence="1">
    <location>
        <begin position="1"/>
        <end position="28"/>
    </location>
</feature>
<comment type="caution">
    <text evidence="2">The sequence shown here is derived from an EMBL/GenBank/DDBJ whole genome shotgun (WGS) entry which is preliminary data.</text>
</comment>
<gene>
    <name evidence="2" type="ORF">F0238_20975</name>
</gene>
<dbReference type="EMBL" id="VTXP01000015">
    <property type="protein sequence ID" value="NOJ25200.1"/>
    <property type="molecule type" value="Genomic_DNA"/>
</dbReference>
<keyword evidence="1" id="KW-0732">Signal</keyword>
<evidence type="ECO:0000256" key="1">
    <source>
        <dbReference type="SAM" id="SignalP"/>
    </source>
</evidence>
<evidence type="ECO:0000313" key="3">
    <source>
        <dbReference type="Proteomes" id="UP000576645"/>
    </source>
</evidence>
<reference evidence="2 3" key="1">
    <citation type="submission" date="2019-09" db="EMBL/GenBank/DDBJ databases">
        <title>Draft genome sequencing and comparative genomics of hatchery-associated Vibrios.</title>
        <authorList>
            <person name="Kehlet-Delgado H."/>
            <person name="Mueller R.S."/>
        </authorList>
    </citation>
    <scope>NUCLEOTIDE SEQUENCE [LARGE SCALE GENOMIC DNA]</scope>
    <source>
        <strain evidence="2 3">09-121-3</strain>
    </source>
</reference>
<dbReference type="InterPro" id="IPR010927">
    <property type="entry name" value="T4SS_TraH"/>
</dbReference>
<protein>
    <recommendedName>
        <fullName evidence="4">Conjugal transfer protein TraH</fullName>
    </recommendedName>
</protein>